<evidence type="ECO:0000256" key="4">
    <source>
        <dbReference type="ARBA" id="ARBA00022692"/>
    </source>
</evidence>
<dbReference type="InterPro" id="IPR000531">
    <property type="entry name" value="Beta-barrel_TonB"/>
</dbReference>
<dbReference type="Pfam" id="PF07715">
    <property type="entry name" value="Plug"/>
    <property type="match status" value="1"/>
</dbReference>
<keyword evidence="8" id="KW-0675">Receptor</keyword>
<evidence type="ECO:0000256" key="9">
    <source>
        <dbReference type="ARBA" id="ARBA00023237"/>
    </source>
</evidence>
<dbReference type="InterPro" id="IPR008969">
    <property type="entry name" value="CarboxyPept-like_regulatory"/>
</dbReference>
<dbReference type="SUPFAM" id="SSF49464">
    <property type="entry name" value="Carboxypeptidase regulatory domain-like"/>
    <property type="match status" value="1"/>
</dbReference>
<evidence type="ECO:0000256" key="12">
    <source>
        <dbReference type="SAM" id="SignalP"/>
    </source>
</evidence>
<dbReference type="Proteomes" id="UP000576082">
    <property type="component" value="Unassembled WGS sequence"/>
</dbReference>
<keyword evidence="2 10" id="KW-0813">Transport</keyword>
<keyword evidence="5 12" id="KW-0732">Signal</keyword>
<evidence type="ECO:0000256" key="1">
    <source>
        <dbReference type="ARBA" id="ARBA00004571"/>
    </source>
</evidence>
<evidence type="ECO:0000256" key="7">
    <source>
        <dbReference type="ARBA" id="ARBA00023136"/>
    </source>
</evidence>
<evidence type="ECO:0000259" key="14">
    <source>
        <dbReference type="Pfam" id="PF07715"/>
    </source>
</evidence>
<feature type="signal peptide" evidence="12">
    <location>
        <begin position="1"/>
        <end position="21"/>
    </location>
</feature>
<reference evidence="15 16" key="1">
    <citation type="submission" date="2020-04" db="EMBL/GenBank/DDBJ databases">
        <title>Flammeovirga sp. SR4, a novel species isolated from seawater.</title>
        <authorList>
            <person name="Wang X."/>
        </authorList>
    </citation>
    <scope>NUCLEOTIDE SEQUENCE [LARGE SCALE GENOMIC DNA]</scope>
    <source>
        <strain evidence="15 16">ATCC 23126</strain>
    </source>
</reference>
<dbReference type="Gene3D" id="2.170.130.10">
    <property type="entry name" value="TonB-dependent receptor, plug domain"/>
    <property type="match status" value="1"/>
</dbReference>
<sequence>MSKFYLMLLSMFMLTTGALYAQERTVKGTVTDAADNSPLPGVNVLIKGTSLGAVTDFDGNFSVIIPSTENNTLTFSFIGYKTTDFNVSNADNIQVGLEADAEELEEVVVTALGIKREERSLGYAVSEVKSEDIGENSSANLMNSLNGKVAGVQITPVSGPASSSNVTIRGNAVLSGSNQPLYVVDGVPMSNSNFENADDHDNGGIDTGDGLSSINPDDIESMSVLKGPAATALYGTRAINGVILITTKSGEKRQGLGIDFSTGVNFDVVGITPTMQNQYAHGTMGDFPVDPRSTEGNRMWGPMLTPGMTTDKYFDGKTRTVQHYNIYDELYRTGVTFNNSISLTGGNESSNVRFSYSNMSNQGNVENSTFNRHTFNLRGTTKMINDKLTVDSRVTYTHQEANNRMAMGNSVYNYQNALMGIPNTISMDWLKNNYKDSNGRPVGYDQINSNPYWTMNEVQNYDKQDRMLGMLSLNYEFNENLNLVARGGTDVTSFRQNVLDPLYTPRYEQGRAFERTNLSAENNFDFLLQYSKKFGNFDVNATAGGSYMHQLIDATDAGSVNFISDDQQHPGAGSDRFLAFSRYERAIASVYATASIGYKGFLFLDVSGRNDWSSTLPLDNNSYFYPSVSASWVFSDMDWNTPEWLSFGKLRASWAQVGSDTDPYSLYLQYNVNGMLGGRPGFGFPMGGIEGSVIPNQNLRPSMSNSYEFGLDLRLFDNKLGFDIAYYNQVATDQILPVDVSNASGYNQALINAGEIQNRGVELMINYSPVQTDNFRWDMTVTAAYNENQVVSLTEGVESYLLMPTSGSVSVQAIPGQAYGVIMGKTYVRDDAGHVVVNENGLPLVSDEVSEIGNSIQPWMAGLRNTFNYKNFSLSVLIDGKFGGQIYSQTNASMYSNGKHVDTIEGRHDFYYGNGWNPGNLVLENGEPFNGSVDPELYYRQVALIDEHFVYDASFIKLREVSISYRLPAKTLEKTPFRNLAFTAYGNNLGYLWRNTPNIDPEASFTSGNGQGIEMFNMPLPRTFGFKLNANF</sequence>
<feature type="chain" id="PRO_5031051472" evidence="12">
    <location>
        <begin position="22"/>
        <end position="1032"/>
    </location>
</feature>
<dbReference type="GO" id="GO:0015344">
    <property type="term" value="F:siderophore uptake transmembrane transporter activity"/>
    <property type="evidence" value="ECO:0007669"/>
    <property type="project" value="TreeGrafter"/>
</dbReference>
<dbReference type="AlphaFoldDB" id="A0A7X9RX26"/>
<dbReference type="InterPro" id="IPR036942">
    <property type="entry name" value="Beta-barrel_TonB_sf"/>
</dbReference>
<dbReference type="EMBL" id="JABANE010000061">
    <property type="protein sequence ID" value="NME70321.1"/>
    <property type="molecule type" value="Genomic_DNA"/>
</dbReference>
<dbReference type="InterPro" id="IPR037066">
    <property type="entry name" value="Plug_dom_sf"/>
</dbReference>
<comment type="similarity">
    <text evidence="10 11">Belongs to the TonB-dependent receptor family.</text>
</comment>
<keyword evidence="9 10" id="KW-0998">Cell outer membrane</keyword>
<evidence type="ECO:0000313" key="16">
    <source>
        <dbReference type="Proteomes" id="UP000576082"/>
    </source>
</evidence>
<evidence type="ECO:0000256" key="5">
    <source>
        <dbReference type="ARBA" id="ARBA00022729"/>
    </source>
</evidence>
<keyword evidence="4 10" id="KW-0812">Transmembrane</keyword>
<protein>
    <submittedName>
        <fullName evidence="15">SusC/RagA family TonB-linked outer membrane protein</fullName>
    </submittedName>
</protein>
<keyword evidence="7 10" id="KW-0472">Membrane</keyword>
<evidence type="ECO:0000256" key="6">
    <source>
        <dbReference type="ARBA" id="ARBA00023077"/>
    </source>
</evidence>
<evidence type="ECO:0000259" key="13">
    <source>
        <dbReference type="Pfam" id="PF00593"/>
    </source>
</evidence>
<dbReference type="NCBIfam" id="TIGR04056">
    <property type="entry name" value="OMP_RagA_SusC"/>
    <property type="match status" value="1"/>
</dbReference>
<feature type="domain" description="TonB-dependent receptor-like beta-barrel" evidence="13">
    <location>
        <begin position="423"/>
        <end position="896"/>
    </location>
</feature>
<dbReference type="InterPro" id="IPR039426">
    <property type="entry name" value="TonB-dep_rcpt-like"/>
</dbReference>
<keyword evidence="3 10" id="KW-1134">Transmembrane beta strand</keyword>
<dbReference type="PANTHER" id="PTHR30069:SF29">
    <property type="entry name" value="HEMOGLOBIN AND HEMOGLOBIN-HAPTOGLOBIN-BINDING PROTEIN 1-RELATED"/>
    <property type="match status" value="1"/>
</dbReference>
<organism evidence="15 16">
    <name type="scientific">Flammeovirga aprica JL-4</name>
    <dbReference type="NCBI Taxonomy" id="694437"/>
    <lineage>
        <taxon>Bacteria</taxon>
        <taxon>Pseudomonadati</taxon>
        <taxon>Bacteroidota</taxon>
        <taxon>Cytophagia</taxon>
        <taxon>Cytophagales</taxon>
        <taxon>Flammeovirgaceae</taxon>
        <taxon>Flammeovirga</taxon>
    </lineage>
</organism>
<dbReference type="Gene3D" id="2.40.170.20">
    <property type="entry name" value="TonB-dependent receptor, beta-barrel domain"/>
    <property type="match status" value="1"/>
</dbReference>
<dbReference type="SUPFAM" id="SSF56935">
    <property type="entry name" value="Porins"/>
    <property type="match status" value="1"/>
</dbReference>
<feature type="domain" description="TonB-dependent receptor plug" evidence="14">
    <location>
        <begin position="119"/>
        <end position="242"/>
    </location>
</feature>
<keyword evidence="6 11" id="KW-0798">TonB box</keyword>
<dbReference type="Pfam" id="PF00593">
    <property type="entry name" value="TonB_dep_Rec_b-barrel"/>
    <property type="match status" value="1"/>
</dbReference>
<proteinExistence type="inferred from homology"/>
<gene>
    <name evidence="15" type="ORF">HHU12_20255</name>
</gene>
<dbReference type="PROSITE" id="PS52016">
    <property type="entry name" value="TONB_DEPENDENT_REC_3"/>
    <property type="match status" value="1"/>
</dbReference>
<dbReference type="InterPro" id="IPR012910">
    <property type="entry name" value="Plug_dom"/>
</dbReference>
<keyword evidence="16" id="KW-1185">Reference proteome</keyword>
<evidence type="ECO:0000256" key="8">
    <source>
        <dbReference type="ARBA" id="ARBA00023170"/>
    </source>
</evidence>
<dbReference type="GO" id="GO:0044718">
    <property type="term" value="P:siderophore transmembrane transport"/>
    <property type="evidence" value="ECO:0007669"/>
    <property type="project" value="TreeGrafter"/>
</dbReference>
<dbReference type="Pfam" id="PF13715">
    <property type="entry name" value="CarbopepD_reg_2"/>
    <property type="match status" value="1"/>
</dbReference>
<evidence type="ECO:0000256" key="3">
    <source>
        <dbReference type="ARBA" id="ARBA00022452"/>
    </source>
</evidence>
<evidence type="ECO:0000256" key="2">
    <source>
        <dbReference type="ARBA" id="ARBA00022448"/>
    </source>
</evidence>
<dbReference type="GO" id="GO:0009279">
    <property type="term" value="C:cell outer membrane"/>
    <property type="evidence" value="ECO:0007669"/>
    <property type="project" value="UniProtKB-SubCell"/>
</dbReference>
<comment type="caution">
    <text evidence="15">The sequence shown here is derived from an EMBL/GenBank/DDBJ whole genome shotgun (WGS) entry which is preliminary data.</text>
</comment>
<dbReference type="PANTHER" id="PTHR30069">
    <property type="entry name" value="TONB-DEPENDENT OUTER MEMBRANE RECEPTOR"/>
    <property type="match status" value="1"/>
</dbReference>
<dbReference type="Gene3D" id="2.60.40.1120">
    <property type="entry name" value="Carboxypeptidase-like, regulatory domain"/>
    <property type="match status" value="1"/>
</dbReference>
<evidence type="ECO:0000256" key="11">
    <source>
        <dbReference type="RuleBase" id="RU003357"/>
    </source>
</evidence>
<comment type="subcellular location">
    <subcellularLocation>
        <location evidence="1 10">Cell outer membrane</location>
        <topology evidence="1 10">Multi-pass membrane protein</topology>
    </subcellularLocation>
</comment>
<dbReference type="NCBIfam" id="TIGR04057">
    <property type="entry name" value="SusC_RagA_signa"/>
    <property type="match status" value="1"/>
</dbReference>
<dbReference type="RefSeq" id="WP_169658561.1">
    <property type="nucleotide sequence ID" value="NZ_JABANE010000061.1"/>
</dbReference>
<evidence type="ECO:0000313" key="15">
    <source>
        <dbReference type="EMBL" id="NME70321.1"/>
    </source>
</evidence>
<accession>A0A7X9RX26</accession>
<name>A0A7X9RX26_9BACT</name>
<dbReference type="InterPro" id="IPR023996">
    <property type="entry name" value="TonB-dep_OMP_SusC/RagA"/>
</dbReference>
<evidence type="ECO:0000256" key="10">
    <source>
        <dbReference type="PROSITE-ProRule" id="PRU01360"/>
    </source>
</evidence>
<dbReference type="InterPro" id="IPR023997">
    <property type="entry name" value="TonB-dep_OMP_SusC/RagA_CS"/>
</dbReference>